<organism evidence="1 2">
    <name type="scientific">Linum tenue</name>
    <dbReference type="NCBI Taxonomy" id="586396"/>
    <lineage>
        <taxon>Eukaryota</taxon>
        <taxon>Viridiplantae</taxon>
        <taxon>Streptophyta</taxon>
        <taxon>Embryophyta</taxon>
        <taxon>Tracheophyta</taxon>
        <taxon>Spermatophyta</taxon>
        <taxon>Magnoliopsida</taxon>
        <taxon>eudicotyledons</taxon>
        <taxon>Gunneridae</taxon>
        <taxon>Pentapetalae</taxon>
        <taxon>rosids</taxon>
        <taxon>fabids</taxon>
        <taxon>Malpighiales</taxon>
        <taxon>Linaceae</taxon>
        <taxon>Linum</taxon>
    </lineage>
</organism>
<proteinExistence type="predicted"/>
<name>A0AAV0RHB5_9ROSI</name>
<dbReference type="EMBL" id="CAMGYJ010000011">
    <property type="protein sequence ID" value="CAI0557003.1"/>
    <property type="molecule type" value="Genomic_DNA"/>
</dbReference>
<dbReference type="AlphaFoldDB" id="A0AAV0RHB5"/>
<keyword evidence="2" id="KW-1185">Reference proteome</keyword>
<reference evidence="1" key="1">
    <citation type="submission" date="2022-08" db="EMBL/GenBank/DDBJ databases">
        <authorList>
            <person name="Gutierrez-Valencia J."/>
        </authorList>
    </citation>
    <scope>NUCLEOTIDE SEQUENCE</scope>
</reference>
<evidence type="ECO:0000313" key="1">
    <source>
        <dbReference type="EMBL" id="CAI0557003.1"/>
    </source>
</evidence>
<evidence type="ECO:0000313" key="2">
    <source>
        <dbReference type="Proteomes" id="UP001154282"/>
    </source>
</evidence>
<comment type="caution">
    <text evidence="1">The sequence shown here is derived from an EMBL/GenBank/DDBJ whole genome shotgun (WGS) entry which is preliminary data.</text>
</comment>
<dbReference type="Proteomes" id="UP001154282">
    <property type="component" value="Unassembled WGS sequence"/>
</dbReference>
<accession>A0AAV0RHB5</accession>
<gene>
    <name evidence="1" type="ORF">LITE_LOCUS48183</name>
</gene>
<sequence length="83" mass="9313">MELQRESLLLISQSKLPTCLRKFKGGGLVLLGLLLLVTVGRRWRKEDLPEDTQEICRDPTFTLYHTNHIPDSVVPVLLVAGSS</sequence>
<protein>
    <submittedName>
        <fullName evidence="1">Uncharacterized protein</fullName>
    </submittedName>
</protein>